<dbReference type="InterPro" id="IPR050879">
    <property type="entry name" value="Acyltransferase_3"/>
</dbReference>
<gene>
    <name evidence="4" type="ordered locus">Gobs_4359</name>
</gene>
<dbReference type="InterPro" id="IPR002656">
    <property type="entry name" value="Acyl_transf_3_dom"/>
</dbReference>
<feature type="domain" description="Acyltransferase 3" evidence="3">
    <location>
        <begin position="26"/>
        <end position="383"/>
    </location>
</feature>
<feature type="transmembrane region" description="Helical" evidence="2">
    <location>
        <begin position="363"/>
        <end position="386"/>
    </location>
</feature>
<evidence type="ECO:0000259" key="3">
    <source>
        <dbReference type="Pfam" id="PF01757"/>
    </source>
</evidence>
<accession>D2SG47</accession>
<feature type="transmembrane region" description="Helical" evidence="2">
    <location>
        <begin position="25"/>
        <end position="44"/>
    </location>
</feature>
<evidence type="ECO:0000313" key="4">
    <source>
        <dbReference type="EMBL" id="ADB76915.1"/>
    </source>
</evidence>
<dbReference type="GO" id="GO:0009103">
    <property type="term" value="P:lipopolysaccharide biosynthetic process"/>
    <property type="evidence" value="ECO:0007669"/>
    <property type="project" value="TreeGrafter"/>
</dbReference>
<dbReference type="eggNOG" id="COG1835">
    <property type="taxonomic scope" value="Bacteria"/>
</dbReference>
<proteinExistence type="predicted"/>
<dbReference type="PANTHER" id="PTHR23028:SF53">
    <property type="entry name" value="ACYL_TRANSF_3 DOMAIN-CONTAINING PROTEIN"/>
    <property type="match status" value="1"/>
</dbReference>
<feature type="compositionally biased region" description="Low complexity" evidence="1">
    <location>
        <begin position="419"/>
        <end position="428"/>
    </location>
</feature>
<feature type="transmembrane region" description="Helical" evidence="2">
    <location>
        <begin position="292"/>
        <end position="313"/>
    </location>
</feature>
<dbReference type="HOGENOM" id="CLU_005679_2_1_11"/>
<feature type="transmembrane region" description="Helical" evidence="2">
    <location>
        <begin position="106"/>
        <end position="125"/>
    </location>
</feature>
<reference evidence="5" key="2">
    <citation type="submission" date="2010-01" db="EMBL/GenBank/DDBJ databases">
        <title>The complete genome of Geodermatophilus obscurus DSM 43160.</title>
        <authorList>
            <consortium name="US DOE Joint Genome Institute (JGI-PGF)"/>
            <person name="Lucas S."/>
            <person name="Copeland A."/>
            <person name="Lapidus A."/>
            <person name="Glavina del Rio T."/>
            <person name="Dalin E."/>
            <person name="Tice H."/>
            <person name="Bruce D."/>
            <person name="Goodwin L."/>
            <person name="Pitluck S."/>
            <person name="Kyrpides N."/>
            <person name="Mavromatis K."/>
            <person name="Ivanova N."/>
            <person name="Munk A.C."/>
            <person name="Brettin T."/>
            <person name="Detter J.C."/>
            <person name="Han C."/>
            <person name="Larimer F."/>
            <person name="Land M."/>
            <person name="Hauser L."/>
            <person name="Markowitz V."/>
            <person name="Cheng J.-F."/>
            <person name="Hugenholtz P."/>
            <person name="Woyke T."/>
            <person name="Wu D."/>
            <person name="Jando M."/>
            <person name="Schneider S."/>
            <person name="Klenk H.-P."/>
            <person name="Eisen J.A."/>
        </authorList>
    </citation>
    <scope>NUCLEOTIDE SEQUENCE [LARGE SCALE GENOMIC DNA]</scope>
    <source>
        <strain evidence="5">ATCC 25078 / DSM 43160 / JCM 3152 / KCC A-0152 / KCTC 9177 / NBRC 13315 / NRRL B-3577 / G-20</strain>
    </source>
</reference>
<keyword evidence="2" id="KW-0812">Transmembrane</keyword>
<organism evidence="4 5">
    <name type="scientific">Geodermatophilus obscurus (strain ATCC 25078 / DSM 43160 / JCM 3152 / CCUG 61914 / KCC A-0152 / KCTC 9177 / NBRC 13315 / NRRL B-3577 / G-20)</name>
    <dbReference type="NCBI Taxonomy" id="526225"/>
    <lineage>
        <taxon>Bacteria</taxon>
        <taxon>Bacillati</taxon>
        <taxon>Actinomycetota</taxon>
        <taxon>Actinomycetes</taxon>
        <taxon>Geodermatophilales</taxon>
        <taxon>Geodermatophilaceae</taxon>
        <taxon>Geodermatophilus</taxon>
    </lineage>
</organism>
<dbReference type="GO" id="GO:0016747">
    <property type="term" value="F:acyltransferase activity, transferring groups other than amino-acyl groups"/>
    <property type="evidence" value="ECO:0007669"/>
    <property type="project" value="InterPro"/>
</dbReference>
<sequence>MSVAARTVATSPQATGAVRRSRSEIRALTGLRIVAAMWVVLFHFEGQLLPYVEQLPGAHAVLGAGWIGVELFFVLSGFVIARSYLDECGRRWSTAGAARFVANRFARVWPAWMAVTVVACAWLVVCPRLGLNPNIVSGHPPLELTTLLRQVTMTQMWGESSLIDVSYVAPGWSISAEWLAYLAFPLMALAMRSFLRAPAAVNLVLASATMSPLALTSFLHGTDDIEMNWVLRISCSFVAGILASCAVADLEGTERAERWGQRLTAAGLVTTAVVLLWANWRHGQDLAGGGEAGKYAAVAVLCWPVLIAGLALTDGGPARFLSRDAMVYGGRISYCLYLVHWVVRDVGMSVLGRDPDAPGRGAYTPGGALVVPVLVVVCLVLAAGLYHGVEEPARRRLVRLWGGRRAVETAPAAVSPQSPTGAAPTGEATARRLTPPLTASGRPWPLTAPPQSRTEASRGLPADAVLAAGDGRGPRPRG</sequence>
<name>D2SG47_GEOOG</name>
<keyword evidence="4" id="KW-0012">Acyltransferase</keyword>
<feature type="transmembrane region" description="Helical" evidence="2">
    <location>
        <begin position="199"/>
        <end position="219"/>
    </location>
</feature>
<dbReference type="RefSeq" id="WP_012950340.1">
    <property type="nucleotide sequence ID" value="NC_013757.1"/>
</dbReference>
<feature type="region of interest" description="Disordered" evidence="1">
    <location>
        <begin position="409"/>
        <end position="478"/>
    </location>
</feature>
<dbReference type="AlphaFoldDB" id="D2SG47"/>
<feature type="transmembrane region" description="Helical" evidence="2">
    <location>
        <begin position="325"/>
        <end position="343"/>
    </location>
</feature>
<keyword evidence="2" id="KW-1133">Transmembrane helix</keyword>
<keyword evidence="5" id="KW-1185">Reference proteome</keyword>
<dbReference type="Proteomes" id="UP000001382">
    <property type="component" value="Chromosome"/>
</dbReference>
<dbReference type="PANTHER" id="PTHR23028">
    <property type="entry name" value="ACETYLTRANSFERASE"/>
    <property type="match status" value="1"/>
</dbReference>
<feature type="transmembrane region" description="Helical" evidence="2">
    <location>
        <begin position="64"/>
        <end position="85"/>
    </location>
</feature>
<dbReference type="Pfam" id="PF01757">
    <property type="entry name" value="Acyl_transf_3"/>
    <property type="match status" value="1"/>
</dbReference>
<dbReference type="GO" id="GO:0016020">
    <property type="term" value="C:membrane"/>
    <property type="evidence" value="ECO:0007669"/>
    <property type="project" value="TreeGrafter"/>
</dbReference>
<evidence type="ECO:0000313" key="5">
    <source>
        <dbReference type="Proteomes" id="UP000001382"/>
    </source>
</evidence>
<evidence type="ECO:0000256" key="1">
    <source>
        <dbReference type="SAM" id="MobiDB-lite"/>
    </source>
</evidence>
<dbReference type="EMBL" id="CP001867">
    <property type="protein sequence ID" value="ADB76915.1"/>
    <property type="molecule type" value="Genomic_DNA"/>
</dbReference>
<protein>
    <submittedName>
        <fullName evidence="4">Acyltransferase 3</fullName>
    </submittedName>
</protein>
<dbReference type="OrthoDB" id="9796461at2"/>
<feature type="transmembrane region" description="Helical" evidence="2">
    <location>
        <begin position="167"/>
        <end position="187"/>
    </location>
</feature>
<reference evidence="4 5" key="1">
    <citation type="journal article" date="2010" name="Stand. Genomic Sci.">
        <title>Complete genome sequence of Geodermatophilus obscurus type strain (G-20).</title>
        <authorList>
            <person name="Ivanova N."/>
            <person name="Sikorski J."/>
            <person name="Jando M."/>
            <person name="Munk C."/>
            <person name="Lapidus A."/>
            <person name="Glavina Del Rio T."/>
            <person name="Copeland A."/>
            <person name="Tice H."/>
            <person name="Cheng J.-F."/>
            <person name="Lucas S."/>
            <person name="Chen F."/>
            <person name="Nolan M."/>
            <person name="Bruce D."/>
            <person name="Goodwin L."/>
            <person name="Pitluck S."/>
            <person name="Mavromatis K."/>
            <person name="Mikhailova N."/>
            <person name="Pati A."/>
            <person name="Chen A."/>
            <person name="Palaniappan K."/>
            <person name="Land M."/>
            <person name="Hauser L."/>
            <person name="Chang Y.-J."/>
            <person name="Jeffries C.D."/>
            <person name="Meincke L."/>
            <person name="Brettin T."/>
            <person name="Detter J.C."/>
            <person name="Detter J.C."/>
            <person name="Rohde M."/>
            <person name="Goeker M."/>
            <person name="Bristow J."/>
            <person name="Eisen J.A."/>
            <person name="Markowitz V."/>
            <person name="Hugenholtz P."/>
            <person name="Kyrpides N.C."/>
            <person name="Klenk H.-P."/>
        </authorList>
    </citation>
    <scope>NUCLEOTIDE SEQUENCE [LARGE SCALE GENOMIC DNA]</scope>
    <source>
        <strain evidence="5">ATCC 25078 / DSM 43160 / JCM 3152 / KCC A-0152 / KCTC 9177 / NBRC 13315 / NRRL B-3577 / G-20</strain>
    </source>
</reference>
<feature type="transmembrane region" description="Helical" evidence="2">
    <location>
        <begin position="231"/>
        <end position="250"/>
    </location>
</feature>
<dbReference type="STRING" id="526225.Gobs_4359"/>
<evidence type="ECO:0000256" key="2">
    <source>
        <dbReference type="SAM" id="Phobius"/>
    </source>
</evidence>
<keyword evidence="2" id="KW-0472">Membrane</keyword>
<keyword evidence="4" id="KW-0808">Transferase</keyword>
<dbReference type="KEGG" id="gob:Gobs_4359"/>
<feature type="transmembrane region" description="Helical" evidence="2">
    <location>
        <begin position="262"/>
        <end position="280"/>
    </location>
</feature>